<proteinExistence type="predicted"/>
<dbReference type="OrthoDB" id="2013020at2759"/>
<evidence type="ECO:0000313" key="1">
    <source>
        <dbReference type="EMBL" id="GFZ04222.1"/>
    </source>
</evidence>
<comment type="caution">
    <text evidence="1">The sequence shown here is derived from an EMBL/GenBank/DDBJ whole genome shotgun (WGS) entry which is preliminary data.</text>
</comment>
<dbReference type="EMBL" id="BJWL01000016">
    <property type="protein sequence ID" value="GFZ04222.1"/>
    <property type="molecule type" value="Genomic_DNA"/>
</dbReference>
<evidence type="ECO:0008006" key="3">
    <source>
        <dbReference type="Google" id="ProtNLM"/>
    </source>
</evidence>
<dbReference type="AlphaFoldDB" id="A0A7J0FZV0"/>
<gene>
    <name evidence="1" type="ORF">Acr_16g0008460</name>
</gene>
<dbReference type="Proteomes" id="UP000585474">
    <property type="component" value="Unassembled WGS sequence"/>
</dbReference>
<reference evidence="1 2" key="1">
    <citation type="submission" date="2019-07" db="EMBL/GenBank/DDBJ databases">
        <title>De Novo Assembly of kiwifruit Actinidia rufa.</title>
        <authorList>
            <person name="Sugita-Konishi S."/>
            <person name="Sato K."/>
            <person name="Mori E."/>
            <person name="Abe Y."/>
            <person name="Kisaki G."/>
            <person name="Hamano K."/>
            <person name="Suezawa K."/>
            <person name="Otani M."/>
            <person name="Fukuda T."/>
            <person name="Manabe T."/>
            <person name="Gomi K."/>
            <person name="Tabuchi M."/>
            <person name="Akimitsu K."/>
            <person name="Kataoka I."/>
        </authorList>
    </citation>
    <scope>NUCLEOTIDE SEQUENCE [LARGE SCALE GENOMIC DNA]</scope>
    <source>
        <strain evidence="2">cv. Fuchu</strain>
    </source>
</reference>
<accession>A0A7J0FZV0</accession>
<keyword evidence="2" id="KW-1185">Reference proteome</keyword>
<organism evidence="1 2">
    <name type="scientific">Actinidia rufa</name>
    <dbReference type="NCBI Taxonomy" id="165716"/>
    <lineage>
        <taxon>Eukaryota</taxon>
        <taxon>Viridiplantae</taxon>
        <taxon>Streptophyta</taxon>
        <taxon>Embryophyta</taxon>
        <taxon>Tracheophyta</taxon>
        <taxon>Spermatophyta</taxon>
        <taxon>Magnoliopsida</taxon>
        <taxon>eudicotyledons</taxon>
        <taxon>Gunneridae</taxon>
        <taxon>Pentapetalae</taxon>
        <taxon>asterids</taxon>
        <taxon>Ericales</taxon>
        <taxon>Actinidiaceae</taxon>
        <taxon>Actinidia</taxon>
    </lineage>
</organism>
<sequence length="119" mass="13209">MSILTIALQDERNRAVLTWEQRLQIATDAAHDPRREGEVDRNSMRKALETAMACVPSNPLRRPTVSEVVGELNECLEMGIASGRDLEMAEISKITSGNGTDFLSDTLDLDYSLSFPQAR</sequence>
<name>A0A7J0FZV0_9ERIC</name>
<protein>
    <recommendedName>
        <fullName evidence="3">Leucine-rich repeat protein kinase family protein</fullName>
    </recommendedName>
</protein>
<evidence type="ECO:0000313" key="2">
    <source>
        <dbReference type="Proteomes" id="UP000585474"/>
    </source>
</evidence>